<dbReference type="SUPFAM" id="SSF55874">
    <property type="entry name" value="ATPase domain of HSP90 chaperone/DNA topoisomerase II/histidine kinase"/>
    <property type="match status" value="1"/>
</dbReference>
<comment type="caution">
    <text evidence="11">The sequence shown here is derived from an EMBL/GenBank/DDBJ whole genome shotgun (WGS) entry which is preliminary data.</text>
</comment>
<dbReference type="PANTHER" id="PTHR43711:SF31">
    <property type="entry name" value="HISTIDINE KINASE"/>
    <property type="match status" value="1"/>
</dbReference>
<feature type="repeat" description="TPR" evidence="7">
    <location>
        <begin position="84"/>
        <end position="117"/>
    </location>
</feature>
<dbReference type="Pfam" id="PF02518">
    <property type="entry name" value="HATPase_c"/>
    <property type="match status" value="1"/>
</dbReference>
<dbReference type="PANTHER" id="PTHR43711">
    <property type="entry name" value="TWO-COMPONENT HISTIDINE KINASE"/>
    <property type="match status" value="1"/>
</dbReference>
<dbReference type="InterPro" id="IPR003594">
    <property type="entry name" value="HATPase_dom"/>
</dbReference>
<protein>
    <recommendedName>
        <fullName evidence="2">histidine kinase</fullName>
        <ecNumber evidence="2">2.7.13.3</ecNumber>
    </recommendedName>
</protein>
<feature type="transmembrane region" description="Helical" evidence="9">
    <location>
        <begin position="441"/>
        <end position="464"/>
    </location>
</feature>
<keyword evidence="7" id="KW-0802">TPR repeat</keyword>
<dbReference type="Proteomes" id="UP001500298">
    <property type="component" value="Unassembled WGS sequence"/>
</dbReference>
<evidence type="ECO:0000256" key="8">
    <source>
        <dbReference type="SAM" id="Coils"/>
    </source>
</evidence>
<dbReference type="Gene3D" id="1.10.287.130">
    <property type="match status" value="1"/>
</dbReference>
<keyword evidence="4" id="KW-0808">Transferase</keyword>
<evidence type="ECO:0000256" key="1">
    <source>
        <dbReference type="ARBA" id="ARBA00000085"/>
    </source>
</evidence>
<name>A0ABP9D4J8_9BACT</name>
<dbReference type="InterPro" id="IPR003661">
    <property type="entry name" value="HisK_dim/P_dom"/>
</dbReference>
<dbReference type="PROSITE" id="PS50005">
    <property type="entry name" value="TPR"/>
    <property type="match status" value="3"/>
</dbReference>
<evidence type="ECO:0000259" key="10">
    <source>
        <dbReference type="PROSITE" id="PS50109"/>
    </source>
</evidence>
<dbReference type="InterPro" id="IPR019734">
    <property type="entry name" value="TPR_rpt"/>
</dbReference>
<keyword evidence="9" id="KW-1133">Transmembrane helix</keyword>
<comment type="catalytic activity">
    <reaction evidence="1">
        <text>ATP + protein L-histidine = ADP + protein N-phospho-L-histidine.</text>
        <dbReference type="EC" id="2.7.13.3"/>
    </reaction>
</comment>
<dbReference type="InterPro" id="IPR036097">
    <property type="entry name" value="HisK_dim/P_sf"/>
</dbReference>
<keyword evidence="8" id="KW-0175">Coiled coil</keyword>
<dbReference type="EMBL" id="BAABJX010000007">
    <property type="protein sequence ID" value="GAA4822635.1"/>
    <property type="molecule type" value="Genomic_DNA"/>
</dbReference>
<dbReference type="SUPFAM" id="SSF48452">
    <property type="entry name" value="TPR-like"/>
    <property type="match status" value="3"/>
</dbReference>
<dbReference type="SMART" id="SM00387">
    <property type="entry name" value="HATPase_c"/>
    <property type="match status" value="1"/>
</dbReference>
<dbReference type="Gene3D" id="1.25.40.10">
    <property type="entry name" value="Tetratricopeptide repeat domain"/>
    <property type="match status" value="3"/>
</dbReference>
<accession>A0ABP9D4J8</accession>
<dbReference type="InterPro" id="IPR036890">
    <property type="entry name" value="HATPase_C_sf"/>
</dbReference>
<proteinExistence type="predicted"/>
<evidence type="ECO:0000256" key="5">
    <source>
        <dbReference type="ARBA" id="ARBA00022777"/>
    </source>
</evidence>
<dbReference type="Gene3D" id="3.30.565.10">
    <property type="entry name" value="Histidine kinase-like ATPase, C-terminal domain"/>
    <property type="match status" value="1"/>
</dbReference>
<dbReference type="InterPro" id="IPR005467">
    <property type="entry name" value="His_kinase_dom"/>
</dbReference>
<evidence type="ECO:0000256" key="9">
    <source>
        <dbReference type="SAM" id="Phobius"/>
    </source>
</evidence>
<sequence>MLSNYSSVLLILLAFCSLNTWGQRKVADSIRVHLQSHPEKDFVYADDFNAYVFAYRRINADTMLLLAKQSLKISQEINYKKGEAVAYDRIGSAYYYQGKYDSAIINYQHSYEKHQDISDSVGMTACLANIANSYDNQGMHDLSLKYYFQVLPALQAREDSFRIELNYYNIGTTYDNMGESEKASEYFFKSLEIAEKINDRDGMAWAYKSIGQIYGRQEDYSKAKEYLLKTLEIRKELKDDKEEHVALLSISRIDEKEGNLAKALALQKEILHFFHKSGFPRWEGITLTHIAQLHKKQEQFLKAEASLMKACAIFEKLNERVQLSKAKRALGELYVQMKAYASATQAIQESMDLATESDMLEVLEDNYRTRYKLDSLQGDIAGAFQHYQQYIALKERISSVEKEKQIRQLQIQYETEEKEQQIQQQENQLEVAQAEIEREQLLYQTFLAISILMFIVLGVIWWAYHQNKKARKKIEEQHTRLEELSTFKENMTSMIVHDLKNPLSTVINLSNYPQVDGKRIRQEGQRMFNLVMNMLDVRKFQEIEIKPVVEDVLLHEILESSRQQVSILQQDKSIVLHVPQTPVTVRVDRYMIERVFVNLLTNAIKFSPLGGSIHLNYKVLKDAWVQVSVKDEGIGIPEEEQETVFSLYGQVGAGNVATSTGLGLSYCKSTVEAHGGRVGLKSEENRGTEVFLTLPLVHIEEVVEEVKKQENKKGYQLEQLTHYKKQLKEIPAYSYSEVSVVLSDLKEEDDLMVKQWKEEVELASLTGDQAQYELLLK</sequence>
<feature type="domain" description="Histidine kinase" evidence="10">
    <location>
        <begin position="494"/>
        <end position="698"/>
    </location>
</feature>
<keyword evidence="3" id="KW-0597">Phosphoprotein</keyword>
<dbReference type="EC" id="2.7.13.3" evidence="2"/>
<dbReference type="CDD" id="cd00082">
    <property type="entry name" value="HisKA"/>
    <property type="match status" value="1"/>
</dbReference>
<dbReference type="InterPro" id="IPR004358">
    <property type="entry name" value="Sig_transdc_His_kin-like_C"/>
</dbReference>
<evidence type="ECO:0000313" key="11">
    <source>
        <dbReference type="EMBL" id="GAA4822635.1"/>
    </source>
</evidence>
<keyword evidence="9" id="KW-0812">Transmembrane</keyword>
<evidence type="ECO:0000256" key="2">
    <source>
        <dbReference type="ARBA" id="ARBA00012438"/>
    </source>
</evidence>
<keyword evidence="6" id="KW-0902">Two-component regulatory system</keyword>
<dbReference type="SMART" id="SM00028">
    <property type="entry name" value="TPR"/>
    <property type="match status" value="6"/>
</dbReference>
<dbReference type="Pfam" id="PF13424">
    <property type="entry name" value="TPR_12"/>
    <property type="match status" value="1"/>
</dbReference>
<gene>
    <name evidence="11" type="ORF">GCM10023331_03720</name>
</gene>
<dbReference type="PROSITE" id="PS50109">
    <property type="entry name" value="HIS_KIN"/>
    <property type="match status" value="1"/>
</dbReference>
<dbReference type="RefSeq" id="WP_345368724.1">
    <property type="nucleotide sequence ID" value="NZ_BAABJX010000007.1"/>
</dbReference>
<keyword evidence="5" id="KW-0418">Kinase</keyword>
<feature type="coiled-coil region" evidence="8">
    <location>
        <begin position="399"/>
        <end position="442"/>
    </location>
</feature>
<keyword evidence="9" id="KW-0472">Membrane</keyword>
<dbReference type="PRINTS" id="PR00344">
    <property type="entry name" value="BCTRLSENSOR"/>
</dbReference>
<dbReference type="InterPro" id="IPR050736">
    <property type="entry name" value="Sensor_HK_Regulatory"/>
</dbReference>
<dbReference type="SUPFAM" id="SSF47384">
    <property type="entry name" value="Homodimeric domain of signal transducing histidine kinase"/>
    <property type="match status" value="1"/>
</dbReference>
<keyword evidence="12" id="KW-1185">Reference proteome</keyword>
<organism evidence="11 12">
    <name type="scientific">Algivirga pacifica</name>
    <dbReference type="NCBI Taxonomy" id="1162670"/>
    <lineage>
        <taxon>Bacteria</taxon>
        <taxon>Pseudomonadati</taxon>
        <taxon>Bacteroidota</taxon>
        <taxon>Cytophagia</taxon>
        <taxon>Cytophagales</taxon>
        <taxon>Flammeovirgaceae</taxon>
        <taxon>Algivirga</taxon>
    </lineage>
</organism>
<evidence type="ECO:0000256" key="7">
    <source>
        <dbReference type="PROSITE-ProRule" id="PRU00339"/>
    </source>
</evidence>
<reference evidence="12" key="1">
    <citation type="journal article" date="2019" name="Int. J. Syst. Evol. Microbiol.">
        <title>The Global Catalogue of Microorganisms (GCM) 10K type strain sequencing project: providing services to taxonomists for standard genome sequencing and annotation.</title>
        <authorList>
            <consortium name="The Broad Institute Genomics Platform"/>
            <consortium name="The Broad Institute Genome Sequencing Center for Infectious Disease"/>
            <person name="Wu L."/>
            <person name="Ma J."/>
        </authorList>
    </citation>
    <scope>NUCLEOTIDE SEQUENCE [LARGE SCALE GENOMIC DNA]</scope>
    <source>
        <strain evidence="12">JCM 18326</strain>
    </source>
</reference>
<dbReference type="InterPro" id="IPR011990">
    <property type="entry name" value="TPR-like_helical_dom_sf"/>
</dbReference>
<evidence type="ECO:0000313" key="12">
    <source>
        <dbReference type="Proteomes" id="UP001500298"/>
    </source>
</evidence>
<feature type="repeat" description="TPR" evidence="7">
    <location>
        <begin position="204"/>
        <end position="237"/>
    </location>
</feature>
<evidence type="ECO:0000256" key="6">
    <source>
        <dbReference type="ARBA" id="ARBA00023012"/>
    </source>
</evidence>
<feature type="repeat" description="TPR" evidence="7">
    <location>
        <begin position="164"/>
        <end position="197"/>
    </location>
</feature>
<evidence type="ECO:0000256" key="3">
    <source>
        <dbReference type="ARBA" id="ARBA00022553"/>
    </source>
</evidence>
<dbReference type="CDD" id="cd00075">
    <property type="entry name" value="HATPase"/>
    <property type="match status" value="1"/>
</dbReference>
<evidence type="ECO:0000256" key="4">
    <source>
        <dbReference type="ARBA" id="ARBA00022679"/>
    </source>
</evidence>